<feature type="domain" description="Amino acid transporter transmembrane" evidence="6">
    <location>
        <begin position="142"/>
        <end position="521"/>
    </location>
</feature>
<keyword evidence="3 5" id="KW-1133">Transmembrane helix</keyword>
<feature type="transmembrane region" description="Helical" evidence="5">
    <location>
        <begin position="259"/>
        <end position="279"/>
    </location>
</feature>
<evidence type="ECO:0000256" key="5">
    <source>
        <dbReference type="SAM" id="Phobius"/>
    </source>
</evidence>
<sequence>MERCESITISPGTELVRIPSVLTGSFTGATEGKISSSVCVDKDGVVSAEALAPCSPWKGVTCNRPSLRPVSSPTSHTSAALMSVSGIGLLVRRFSGESHGVQREVSIKGASMLSLAGLSWACTTRLDDEERENMSRKGMTQNEAVATFIVAAIGAGGLVLPKIMADLGVVPALAMLALCALVCLQCGDMICQACDVLESMPDGDASTYEILAEVVGGRFWKQALSVTKNVSFIGFIVLFLQFVVESIEGTAGVAADNVTAHLIVRFAVAFPLFSAIVMVTDLKQFTKFADIGILAVIVQIIAVIVGSIWRGQITDPCDPGDVDSPCRWYTWFFAPTLEGPVGAIGKNGAVILFMFAMLATVPSIRNQMEEPHRMPSVLRCGFGLTAVILAVVMSAGYYGFGGNAPDNLLNGLVLGVKGLGPTFKVLGTCGNIAVLVNVLISTPVFSVCVLSEFEATGTDSIRTPLSIPNIALRVGFALVLTCISHAMPYISEVIGIVSALFITFNNVFCPVIFLHMARRKATAARDAGLARDVPRKRVFALHAGLLVIGGLVMVFGFLGALDALLSKMSGAAGPVIS</sequence>
<dbReference type="GO" id="GO:0016020">
    <property type="term" value="C:membrane"/>
    <property type="evidence" value="ECO:0007669"/>
    <property type="project" value="UniProtKB-SubCell"/>
</dbReference>
<keyword evidence="2 5" id="KW-0812">Transmembrane</keyword>
<dbReference type="InterPro" id="IPR013057">
    <property type="entry name" value="AA_transpt_TM"/>
</dbReference>
<protein>
    <recommendedName>
        <fullName evidence="6">Amino acid transporter transmembrane domain-containing protein</fullName>
    </recommendedName>
</protein>
<evidence type="ECO:0000256" key="2">
    <source>
        <dbReference type="ARBA" id="ARBA00022692"/>
    </source>
</evidence>
<feature type="transmembrane region" description="Helical" evidence="5">
    <location>
        <begin position="291"/>
        <end position="309"/>
    </location>
</feature>
<dbReference type="Pfam" id="PF01490">
    <property type="entry name" value="Aa_trans"/>
    <property type="match status" value="1"/>
</dbReference>
<feature type="transmembrane region" description="Helical" evidence="5">
    <location>
        <begin position="376"/>
        <end position="400"/>
    </location>
</feature>
<dbReference type="GO" id="GO:0015179">
    <property type="term" value="F:L-amino acid transmembrane transporter activity"/>
    <property type="evidence" value="ECO:0007669"/>
    <property type="project" value="TreeGrafter"/>
</dbReference>
<keyword evidence="4 5" id="KW-0472">Membrane</keyword>
<evidence type="ECO:0000256" key="4">
    <source>
        <dbReference type="ARBA" id="ARBA00023136"/>
    </source>
</evidence>
<evidence type="ECO:0000259" key="6">
    <source>
        <dbReference type="Pfam" id="PF01490"/>
    </source>
</evidence>
<dbReference type="EMBL" id="HBGW01042858">
    <property type="protein sequence ID" value="CAD9568249.1"/>
    <property type="molecule type" value="Transcribed_RNA"/>
</dbReference>
<feature type="transmembrane region" description="Helical" evidence="5">
    <location>
        <begin position="470"/>
        <end position="487"/>
    </location>
</feature>
<feature type="transmembrane region" description="Helical" evidence="5">
    <location>
        <begin position="344"/>
        <end position="364"/>
    </location>
</feature>
<feature type="transmembrane region" description="Helical" evidence="5">
    <location>
        <begin position="144"/>
        <end position="163"/>
    </location>
</feature>
<accession>A0A7S2K747</accession>
<dbReference type="AlphaFoldDB" id="A0A7S2K747"/>
<feature type="transmembrane region" description="Helical" evidence="5">
    <location>
        <begin position="538"/>
        <end position="561"/>
    </location>
</feature>
<feature type="transmembrane region" description="Helical" evidence="5">
    <location>
        <begin position="425"/>
        <end position="450"/>
    </location>
</feature>
<evidence type="ECO:0000256" key="1">
    <source>
        <dbReference type="ARBA" id="ARBA00004141"/>
    </source>
</evidence>
<evidence type="ECO:0000313" key="7">
    <source>
        <dbReference type="EMBL" id="CAD9568249.1"/>
    </source>
</evidence>
<evidence type="ECO:0000256" key="3">
    <source>
        <dbReference type="ARBA" id="ARBA00022989"/>
    </source>
</evidence>
<feature type="transmembrane region" description="Helical" evidence="5">
    <location>
        <begin position="230"/>
        <end position="247"/>
    </location>
</feature>
<comment type="subcellular location">
    <subcellularLocation>
        <location evidence="1">Membrane</location>
        <topology evidence="1">Multi-pass membrane protein</topology>
    </subcellularLocation>
</comment>
<organism evidence="7">
    <name type="scientific">Zooxanthella nutricula</name>
    <dbReference type="NCBI Taxonomy" id="1333877"/>
    <lineage>
        <taxon>Eukaryota</taxon>
        <taxon>Sar</taxon>
        <taxon>Alveolata</taxon>
        <taxon>Dinophyceae</taxon>
        <taxon>Peridiniales</taxon>
        <taxon>Peridiniales incertae sedis</taxon>
        <taxon>Zooxanthella</taxon>
    </lineage>
</organism>
<proteinExistence type="predicted"/>
<dbReference type="PANTHER" id="PTHR22950">
    <property type="entry name" value="AMINO ACID TRANSPORTER"/>
    <property type="match status" value="1"/>
</dbReference>
<feature type="transmembrane region" description="Helical" evidence="5">
    <location>
        <begin position="493"/>
        <end position="517"/>
    </location>
</feature>
<gene>
    <name evidence="7" type="ORF">BRAN1462_LOCUS27165</name>
</gene>
<feature type="transmembrane region" description="Helical" evidence="5">
    <location>
        <begin position="169"/>
        <end position="191"/>
    </location>
</feature>
<reference evidence="7" key="1">
    <citation type="submission" date="2021-01" db="EMBL/GenBank/DDBJ databases">
        <authorList>
            <person name="Corre E."/>
            <person name="Pelletier E."/>
            <person name="Niang G."/>
            <person name="Scheremetjew M."/>
            <person name="Finn R."/>
            <person name="Kale V."/>
            <person name="Holt S."/>
            <person name="Cochrane G."/>
            <person name="Meng A."/>
            <person name="Brown T."/>
            <person name="Cohen L."/>
        </authorList>
    </citation>
    <scope>NUCLEOTIDE SEQUENCE</scope>
    <source>
        <strain evidence="7">RCC3387</strain>
    </source>
</reference>
<name>A0A7S2K747_9DINO</name>